<evidence type="ECO:0000313" key="1">
    <source>
        <dbReference type="EMBL" id="GIF90092.1"/>
    </source>
</evidence>
<dbReference type="CDD" id="cd00565">
    <property type="entry name" value="Ubl_ThiS"/>
    <property type="match status" value="1"/>
</dbReference>
<evidence type="ECO:0000313" key="2">
    <source>
        <dbReference type="Proteomes" id="UP000619293"/>
    </source>
</evidence>
<dbReference type="PANTHER" id="PTHR34472">
    <property type="entry name" value="SULFUR CARRIER PROTEIN THIS"/>
    <property type="match status" value="1"/>
</dbReference>
<dbReference type="SUPFAM" id="SSF54285">
    <property type="entry name" value="MoaD/ThiS"/>
    <property type="match status" value="1"/>
</dbReference>
<comment type="caution">
    <text evidence="1">The sequence shown here is derived from an EMBL/GenBank/DDBJ whole genome shotgun (WGS) entry which is preliminary data.</text>
</comment>
<protein>
    <submittedName>
        <fullName evidence="1">Thiamine biosynthesis protein ThiS</fullName>
    </submittedName>
</protein>
<dbReference type="InterPro" id="IPR003749">
    <property type="entry name" value="ThiS/MoaD-like"/>
</dbReference>
<dbReference type="InterPro" id="IPR010035">
    <property type="entry name" value="Thi_S"/>
</dbReference>
<dbReference type="InterPro" id="IPR016155">
    <property type="entry name" value="Mopterin_synth/thiamin_S_b"/>
</dbReference>
<dbReference type="EMBL" id="BONG01000020">
    <property type="protein sequence ID" value="GIF90092.1"/>
    <property type="molecule type" value="Genomic_DNA"/>
</dbReference>
<keyword evidence="2" id="KW-1185">Reference proteome</keyword>
<dbReference type="PANTHER" id="PTHR34472:SF1">
    <property type="entry name" value="SULFUR CARRIER PROTEIN THIS"/>
    <property type="match status" value="1"/>
</dbReference>
<sequence length="67" mass="7129">MITVVVNDTPRPTKRGETVADLMAVLDVPPRGVAVAVNGEVVRRADWPAHRLLDGDRVEVLTAAQGG</sequence>
<accession>A0A8J3JS66</accession>
<dbReference type="Gene3D" id="3.10.20.30">
    <property type="match status" value="1"/>
</dbReference>
<dbReference type="NCBIfam" id="TIGR01683">
    <property type="entry name" value="thiS"/>
    <property type="match status" value="1"/>
</dbReference>
<proteinExistence type="predicted"/>
<organism evidence="1 2">
    <name type="scientific">Catellatospora chokoriensis</name>
    <dbReference type="NCBI Taxonomy" id="310353"/>
    <lineage>
        <taxon>Bacteria</taxon>
        <taxon>Bacillati</taxon>
        <taxon>Actinomycetota</taxon>
        <taxon>Actinomycetes</taxon>
        <taxon>Micromonosporales</taxon>
        <taxon>Micromonosporaceae</taxon>
        <taxon>Catellatospora</taxon>
    </lineage>
</organism>
<name>A0A8J3JS66_9ACTN</name>
<dbReference type="Pfam" id="PF02597">
    <property type="entry name" value="ThiS"/>
    <property type="match status" value="1"/>
</dbReference>
<dbReference type="AlphaFoldDB" id="A0A8J3JS66"/>
<gene>
    <name evidence="1" type="primary">thiS</name>
    <name evidence="1" type="ORF">Cch02nite_35360</name>
</gene>
<dbReference type="InterPro" id="IPR012675">
    <property type="entry name" value="Beta-grasp_dom_sf"/>
</dbReference>
<dbReference type="Proteomes" id="UP000619293">
    <property type="component" value="Unassembled WGS sequence"/>
</dbReference>
<reference evidence="1 2" key="1">
    <citation type="submission" date="2021-01" db="EMBL/GenBank/DDBJ databases">
        <title>Whole genome shotgun sequence of Catellatospora chokoriensis NBRC 107358.</title>
        <authorList>
            <person name="Komaki H."/>
            <person name="Tamura T."/>
        </authorList>
    </citation>
    <scope>NUCLEOTIDE SEQUENCE [LARGE SCALE GENOMIC DNA]</scope>
    <source>
        <strain evidence="1 2">NBRC 107358</strain>
    </source>
</reference>